<dbReference type="Gene3D" id="2.60.470.10">
    <property type="entry name" value="Acid-sensing ion channels like domains"/>
    <property type="match status" value="1"/>
</dbReference>
<sequence>MLPLNKSSSSDEGLPSKFKARLLDCFGYTTAHGYGRVAAAESRPRRWFWLLACAAAFGVFTYQLHDLTLQFLSKPLKTRTQIQHERKLPFPQVTICNLNKIRQSRIPEKIKKDFPEIISGVGSTGSNSSAPSPTRRHNNKPAVVNFDDLPADIKLVEMVHQKLAEYSDDVLQVAGHQLKDLILSCTYNSYGCLYATPNLWTQFWHHKYGNCFTYNRGKDDHDRKTEVMTSSIPGHEGGLTLELNIEQSEYISQLSQEAGVQVFVSTQNEMPFPYELGISAAPGYSTAIQLRKVKIGRLDPFANQSCEPRDNLVDNNIFRRFNVSYSDLTCKISCLATLMNIKCGCVLYTLKYSKMDVCDMTDEPTADCVDATYDKYYDGVCESNCREKCREDSFKMTVSVSKWPSRHYKSTLQKELEEQKLGNYSSDLGENFLKLKVYYGELNYEVLEEERAYAFSRFLSDIGGIMGMWIGISALTCVEVLELIASLCYAILRRIKGQGVNVIEVQSNENPA</sequence>
<evidence type="ECO:0000256" key="9">
    <source>
        <dbReference type="ARBA" id="ARBA00023180"/>
    </source>
</evidence>
<comment type="similarity">
    <text evidence="12">Belongs to the amiloride-sensitive sodium channel (TC 1.A.6) family.</text>
</comment>
<keyword evidence="3 12" id="KW-0894">Sodium channel</keyword>
<keyword evidence="8 14" id="KW-0472">Membrane</keyword>
<evidence type="ECO:0000256" key="12">
    <source>
        <dbReference type="RuleBase" id="RU000679"/>
    </source>
</evidence>
<gene>
    <name evidence="15" type="ORF">OS493_016475</name>
</gene>
<dbReference type="PRINTS" id="PR01078">
    <property type="entry name" value="AMINACHANNEL"/>
</dbReference>
<keyword evidence="5 14" id="KW-1133">Transmembrane helix</keyword>
<comment type="subcellular location">
    <subcellularLocation>
        <location evidence="1">Membrane</location>
        <topology evidence="1">Multi-pass membrane protein</topology>
    </subcellularLocation>
</comment>
<evidence type="ECO:0000256" key="11">
    <source>
        <dbReference type="ARBA" id="ARBA00023303"/>
    </source>
</evidence>
<evidence type="ECO:0000256" key="4">
    <source>
        <dbReference type="ARBA" id="ARBA00022692"/>
    </source>
</evidence>
<keyword evidence="2 12" id="KW-0813">Transport</keyword>
<dbReference type="GO" id="GO:0015280">
    <property type="term" value="F:ligand-gated sodium channel activity"/>
    <property type="evidence" value="ECO:0007669"/>
    <property type="project" value="TreeGrafter"/>
</dbReference>
<evidence type="ECO:0000256" key="7">
    <source>
        <dbReference type="ARBA" id="ARBA00023065"/>
    </source>
</evidence>
<dbReference type="GO" id="GO:0005886">
    <property type="term" value="C:plasma membrane"/>
    <property type="evidence" value="ECO:0007669"/>
    <property type="project" value="TreeGrafter"/>
</dbReference>
<keyword evidence="7 12" id="KW-0406">Ion transport</keyword>
<evidence type="ECO:0000256" key="10">
    <source>
        <dbReference type="ARBA" id="ARBA00023201"/>
    </source>
</evidence>
<evidence type="ECO:0000313" key="16">
    <source>
        <dbReference type="Proteomes" id="UP001163046"/>
    </source>
</evidence>
<dbReference type="EMBL" id="MU825881">
    <property type="protein sequence ID" value="KAJ7385393.1"/>
    <property type="molecule type" value="Genomic_DNA"/>
</dbReference>
<keyword evidence="11 12" id="KW-0407">Ion channel</keyword>
<keyword evidence="16" id="KW-1185">Reference proteome</keyword>
<dbReference type="AlphaFoldDB" id="A0A9X0D4H6"/>
<evidence type="ECO:0000313" key="15">
    <source>
        <dbReference type="EMBL" id="KAJ7385393.1"/>
    </source>
</evidence>
<dbReference type="OrthoDB" id="6021021at2759"/>
<dbReference type="Proteomes" id="UP001163046">
    <property type="component" value="Unassembled WGS sequence"/>
</dbReference>
<dbReference type="PANTHER" id="PTHR11690:SF248">
    <property type="entry name" value="PICKPOCKET 17, ISOFORM A"/>
    <property type="match status" value="1"/>
</dbReference>
<dbReference type="Gene3D" id="1.10.287.770">
    <property type="entry name" value="YojJ-like"/>
    <property type="match status" value="1"/>
</dbReference>
<evidence type="ECO:0000256" key="1">
    <source>
        <dbReference type="ARBA" id="ARBA00004141"/>
    </source>
</evidence>
<feature type="transmembrane region" description="Helical" evidence="14">
    <location>
        <begin position="47"/>
        <end position="65"/>
    </location>
</feature>
<evidence type="ECO:0000256" key="3">
    <source>
        <dbReference type="ARBA" id="ARBA00022461"/>
    </source>
</evidence>
<feature type="region of interest" description="Disordered" evidence="13">
    <location>
        <begin position="120"/>
        <end position="141"/>
    </location>
</feature>
<keyword evidence="4 12" id="KW-0812">Transmembrane</keyword>
<dbReference type="Pfam" id="PF00858">
    <property type="entry name" value="ASC"/>
    <property type="match status" value="1"/>
</dbReference>
<proteinExistence type="inferred from homology"/>
<dbReference type="InterPro" id="IPR001873">
    <property type="entry name" value="ENaC"/>
</dbReference>
<evidence type="ECO:0000256" key="5">
    <source>
        <dbReference type="ARBA" id="ARBA00022989"/>
    </source>
</evidence>
<keyword evidence="9" id="KW-0325">Glycoprotein</keyword>
<accession>A0A9X0D4H6</accession>
<keyword evidence="6" id="KW-0915">Sodium</keyword>
<name>A0A9X0D4H6_9CNID</name>
<evidence type="ECO:0000256" key="2">
    <source>
        <dbReference type="ARBA" id="ARBA00022448"/>
    </source>
</evidence>
<organism evidence="15 16">
    <name type="scientific">Desmophyllum pertusum</name>
    <dbReference type="NCBI Taxonomy" id="174260"/>
    <lineage>
        <taxon>Eukaryota</taxon>
        <taxon>Metazoa</taxon>
        <taxon>Cnidaria</taxon>
        <taxon>Anthozoa</taxon>
        <taxon>Hexacorallia</taxon>
        <taxon>Scleractinia</taxon>
        <taxon>Caryophylliina</taxon>
        <taxon>Caryophylliidae</taxon>
        <taxon>Desmophyllum</taxon>
    </lineage>
</organism>
<protein>
    <submittedName>
        <fullName evidence="15">Uncharacterized protein</fullName>
    </submittedName>
</protein>
<keyword evidence="10 12" id="KW-0739">Sodium transport</keyword>
<dbReference type="FunFam" id="1.10.287.770:FF:000001">
    <property type="entry name" value="Acid-sensing ion channel subunit 1"/>
    <property type="match status" value="1"/>
</dbReference>
<dbReference type="PANTHER" id="PTHR11690">
    <property type="entry name" value="AMILORIDE-SENSITIVE SODIUM CHANNEL-RELATED"/>
    <property type="match status" value="1"/>
</dbReference>
<evidence type="ECO:0000256" key="13">
    <source>
        <dbReference type="SAM" id="MobiDB-lite"/>
    </source>
</evidence>
<reference evidence="15" key="1">
    <citation type="submission" date="2023-01" db="EMBL/GenBank/DDBJ databases">
        <title>Genome assembly of the deep-sea coral Lophelia pertusa.</title>
        <authorList>
            <person name="Herrera S."/>
            <person name="Cordes E."/>
        </authorList>
    </citation>
    <scope>NUCLEOTIDE SEQUENCE</scope>
    <source>
        <strain evidence="15">USNM1676648</strain>
        <tissue evidence="15">Polyp</tissue>
    </source>
</reference>
<evidence type="ECO:0000256" key="14">
    <source>
        <dbReference type="SAM" id="Phobius"/>
    </source>
</evidence>
<evidence type="ECO:0000256" key="8">
    <source>
        <dbReference type="ARBA" id="ARBA00023136"/>
    </source>
</evidence>
<feature type="transmembrane region" description="Helical" evidence="14">
    <location>
        <begin position="466"/>
        <end position="492"/>
    </location>
</feature>
<evidence type="ECO:0000256" key="6">
    <source>
        <dbReference type="ARBA" id="ARBA00023053"/>
    </source>
</evidence>
<comment type="caution">
    <text evidence="15">The sequence shown here is derived from an EMBL/GenBank/DDBJ whole genome shotgun (WGS) entry which is preliminary data.</text>
</comment>